<accession>A0A6H0WMZ7</accession>
<dbReference type="Proteomes" id="UP000501914">
    <property type="component" value="Chromosome"/>
</dbReference>
<dbReference type="RefSeq" id="WP_167872515.1">
    <property type="nucleotide sequence ID" value="NZ_CP048852.1"/>
</dbReference>
<sequence>MDSYPESLKREAEEIKERVRNGKFKEDRIKEIAETTVEFLQSEEKRHKYFSEVAAAMADNLSEFFKSYLKGE</sequence>
<organism evidence="1 2">
    <name type="scientific">Bacillus tequilensis</name>
    <dbReference type="NCBI Taxonomy" id="227866"/>
    <lineage>
        <taxon>Bacteria</taxon>
        <taxon>Bacillati</taxon>
        <taxon>Bacillota</taxon>
        <taxon>Bacilli</taxon>
        <taxon>Bacillales</taxon>
        <taxon>Bacillaceae</taxon>
        <taxon>Bacillus</taxon>
    </lineage>
</organism>
<protein>
    <submittedName>
        <fullName evidence="1">Uncharacterized protein</fullName>
    </submittedName>
</protein>
<evidence type="ECO:0000313" key="2">
    <source>
        <dbReference type="Proteomes" id="UP000501914"/>
    </source>
</evidence>
<keyword evidence="2" id="KW-1185">Reference proteome</keyword>
<dbReference type="AlphaFoldDB" id="A0A6H0WMZ7"/>
<reference evidence="1 2" key="1">
    <citation type="submission" date="2020-02" db="EMBL/GenBank/DDBJ databases">
        <title>Genome sequencing, annotation and comparative genomic analysis of Bacillus tequilensis EA-CB0015, an effective biological control agent against Pseudocercospora fijiensis in banana plants.</title>
        <authorList>
            <person name="Cuellar-Gaviria T.Z."/>
            <person name="Ju K.-S."/>
            <person name="Villegas-Escobar V."/>
        </authorList>
    </citation>
    <scope>NUCLEOTIDE SEQUENCE [LARGE SCALE GENOMIC DNA]</scope>
    <source>
        <strain evidence="1 2">EA-CB0015</strain>
    </source>
</reference>
<dbReference type="EMBL" id="CP048852">
    <property type="protein sequence ID" value="QIW80065.1"/>
    <property type="molecule type" value="Genomic_DNA"/>
</dbReference>
<dbReference type="KEGG" id="bteq:G4P54_09725"/>
<name>A0A6H0WMZ7_9BACI</name>
<gene>
    <name evidence="1" type="ORF">G4P54_09725</name>
</gene>
<proteinExistence type="predicted"/>
<evidence type="ECO:0000313" key="1">
    <source>
        <dbReference type="EMBL" id="QIW80065.1"/>
    </source>
</evidence>